<dbReference type="RefSeq" id="XP_018003569.1">
    <property type="nucleotide sequence ID" value="XM_018147430.1"/>
</dbReference>
<feature type="region of interest" description="Disordered" evidence="6">
    <location>
        <begin position="54"/>
        <end position="89"/>
    </location>
</feature>
<dbReference type="OrthoDB" id="417208at2759"/>
<keyword evidence="8" id="KW-1185">Reference proteome</keyword>
<evidence type="ECO:0000256" key="5">
    <source>
        <dbReference type="ARBA" id="ARBA00034865"/>
    </source>
</evidence>
<keyword evidence="2" id="KW-0963">Cytoplasm</keyword>
<evidence type="ECO:0000313" key="8">
    <source>
        <dbReference type="Proteomes" id="UP000038010"/>
    </source>
</evidence>
<evidence type="ECO:0000256" key="6">
    <source>
        <dbReference type="SAM" id="MobiDB-lite"/>
    </source>
</evidence>
<evidence type="ECO:0000256" key="2">
    <source>
        <dbReference type="ARBA" id="ARBA00022490"/>
    </source>
</evidence>
<dbReference type="VEuPathDB" id="FungiDB:AB675_7089"/>
<dbReference type="GeneID" id="28739310"/>
<name>A0A0N1H8T6_9EURO</name>
<dbReference type="PANTHER" id="PTHR46126:SF1">
    <property type="entry name" value="DYNACTIN SUBUNIT 5"/>
    <property type="match status" value="1"/>
</dbReference>
<gene>
    <name evidence="7" type="ORF">AB675_7089</name>
</gene>
<reference evidence="7 8" key="1">
    <citation type="submission" date="2015-06" db="EMBL/GenBank/DDBJ databases">
        <title>Draft genome of the ant-associated black yeast Phialophora attae CBS 131958.</title>
        <authorList>
            <person name="Moreno L.F."/>
            <person name="Stielow B.J."/>
            <person name="de Hoog S."/>
            <person name="Vicente V.A."/>
            <person name="Weiss V.A."/>
            <person name="de Vries M."/>
            <person name="Cruz L.M."/>
            <person name="Souza E.M."/>
        </authorList>
    </citation>
    <scope>NUCLEOTIDE SEQUENCE [LARGE SCALE GENOMIC DNA]</scope>
    <source>
        <strain evidence="7 8">CBS 131958</strain>
    </source>
</reference>
<dbReference type="Proteomes" id="UP000038010">
    <property type="component" value="Unassembled WGS sequence"/>
</dbReference>
<dbReference type="InterPro" id="IPR011004">
    <property type="entry name" value="Trimer_LpxA-like_sf"/>
</dbReference>
<comment type="similarity">
    <text evidence="4">Belongs to the dynactin subunits 5/6 family. Dynactin subunit 5 subfamily.</text>
</comment>
<evidence type="ECO:0000313" key="7">
    <source>
        <dbReference type="EMBL" id="KPI43606.1"/>
    </source>
</evidence>
<dbReference type="InterPro" id="IPR047125">
    <property type="entry name" value="DCTN5"/>
</dbReference>
<evidence type="ECO:0000256" key="3">
    <source>
        <dbReference type="ARBA" id="ARBA00023212"/>
    </source>
</evidence>
<dbReference type="EMBL" id="LFJN01000005">
    <property type="protein sequence ID" value="KPI43606.1"/>
    <property type="molecule type" value="Genomic_DNA"/>
</dbReference>
<feature type="compositionally biased region" description="Low complexity" evidence="6">
    <location>
        <begin position="63"/>
        <end position="82"/>
    </location>
</feature>
<comment type="caution">
    <text evidence="7">The sequence shown here is derived from an EMBL/GenBank/DDBJ whole genome shotgun (WGS) entry which is preliminary data.</text>
</comment>
<sequence>MPPKPSVRGEFIETETGNKISRRASILGPKHIILAGKCVIQNDVVIHGDLVRPATSASSHNRTASTATSDSKSADATSTSSAPQNQTSIHLGRHVYLSPGVVLHPPSRLQTPTATSTNPTPQPITTYLPLTIASHVFIGASSVIRALEIKSHVWIGANVTVGNMCIIKENVKVLDGSVLPQGSVWASGNVVGGRPARVVGVVGEGWGWGK</sequence>
<dbReference type="Gene3D" id="2.160.10.10">
    <property type="entry name" value="Hexapeptide repeat proteins"/>
    <property type="match status" value="1"/>
</dbReference>
<comment type="subcellular location">
    <subcellularLocation>
        <location evidence="1">Cytoplasm</location>
        <location evidence="1">Cytoskeleton</location>
    </subcellularLocation>
</comment>
<dbReference type="STRING" id="1664694.A0A0N1H8T6"/>
<proteinExistence type="inferred from homology"/>
<protein>
    <recommendedName>
        <fullName evidence="5">Dynactin subunit 5</fullName>
    </recommendedName>
</protein>
<dbReference type="GO" id="GO:0005869">
    <property type="term" value="C:dynactin complex"/>
    <property type="evidence" value="ECO:0007669"/>
    <property type="project" value="TreeGrafter"/>
</dbReference>
<accession>A0A0N1H8T6</accession>
<dbReference type="PANTHER" id="PTHR46126">
    <property type="entry name" value="DYNACTIN SUBUNIT 5"/>
    <property type="match status" value="1"/>
</dbReference>
<keyword evidence="3" id="KW-0206">Cytoskeleton</keyword>
<dbReference type="SUPFAM" id="SSF51161">
    <property type="entry name" value="Trimeric LpxA-like enzymes"/>
    <property type="match status" value="1"/>
</dbReference>
<evidence type="ECO:0000256" key="4">
    <source>
        <dbReference type="ARBA" id="ARBA00034706"/>
    </source>
</evidence>
<dbReference type="Pfam" id="PF21711">
    <property type="entry name" value="DCTN5"/>
    <property type="match status" value="1"/>
</dbReference>
<organism evidence="7 8">
    <name type="scientific">Cyphellophora attinorum</name>
    <dbReference type="NCBI Taxonomy" id="1664694"/>
    <lineage>
        <taxon>Eukaryota</taxon>
        <taxon>Fungi</taxon>
        <taxon>Dikarya</taxon>
        <taxon>Ascomycota</taxon>
        <taxon>Pezizomycotina</taxon>
        <taxon>Eurotiomycetes</taxon>
        <taxon>Chaetothyriomycetidae</taxon>
        <taxon>Chaetothyriales</taxon>
        <taxon>Cyphellophoraceae</taxon>
        <taxon>Cyphellophora</taxon>
    </lineage>
</organism>
<evidence type="ECO:0000256" key="1">
    <source>
        <dbReference type="ARBA" id="ARBA00004245"/>
    </source>
</evidence>
<dbReference type="AlphaFoldDB" id="A0A0N1H8T6"/>